<dbReference type="RefSeq" id="WP_029103309.1">
    <property type="nucleotide sequence ID" value="NZ_UGQB01000004.1"/>
</dbReference>
<evidence type="ECO:0000256" key="1">
    <source>
        <dbReference type="ARBA" id="ARBA00001946"/>
    </source>
</evidence>
<dbReference type="EMBL" id="UGQB01000004">
    <property type="protein sequence ID" value="STZ07468.1"/>
    <property type="molecule type" value="Genomic_DNA"/>
</dbReference>
<evidence type="ECO:0000256" key="3">
    <source>
        <dbReference type="ARBA" id="ARBA00022722"/>
    </source>
</evidence>
<evidence type="ECO:0000256" key="2">
    <source>
        <dbReference type="ARBA" id="ARBA00022649"/>
    </source>
</evidence>
<keyword evidence="4" id="KW-0479">Metal-binding</keyword>
<organism evidence="9 10">
    <name type="scientific">Moraxella caprae</name>
    <dbReference type="NCBI Taxonomy" id="90240"/>
    <lineage>
        <taxon>Bacteria</taxon>
        <taxon>Pseudomonadati</taxon>
        <taxon>Pseudomonadota</taxon>
        <taxon>Gammaproteobacteria</taxon>
        <taxon>Moraxellales</taxon>
        <taxon>Moraxellaceae</taxon>
        <taxon>Moraxella</taxon>
    </lineage>
</organism>
<proteinExistence type="inferred from homology"/>
<dbReference type="SUPFAM" id="SSF88723">
    <property type="entry name" value="PIN domain-like"/>
    <property type="match status" value="1"/>
</dbReference>
<evidence type="ECO:0000259" key="8">
    <source>
        <dbReference type="Pfam" id="PF01850"/>
    </source>
</evidence>
<dbReference type="InterPro" id="IPR002716">
    <property type="entry name" value="PIN_dom"/>
</dbReference>
<evidence type="ECO:0000256" key="7">
    <source>
        <dbReference type="ARBA" id="ARBA00038093"/>
    </source>
</evidence>
<dbReference type="InterPro" id="IPR050556">
    <property type="entry name" value="Type_II_TA_system_RNase"/>
</dbReference>
<dbReference type="CDD" id="cd18738">
    <property type="entry name" value="PIN_VapC4-5_FitB-like"/>
    <property type="match status" value="1"/>
</dbReference>
<sequence>MILVDSNVIIYYFNGIQKAETFLTDNIGNMAISTLTISEVLSKPNSSEKEIDNINLFLKNNFQWIDVSREVIYKSAEIRRQKKIKTPDAIIGATALLHHLTLATRNVGDFEHLPMTVINPID</sequence>
<dbReference type="PANTHER" id="PTHR33653">
    <property type="entry name" value="RIBONUCLEASE VAPC2"/>
    <property type="match status" value="1"/>
</dbReference>
<dbReference type="AlphaFoldDB" id="A0A378QXH1"/>
<reference evidence="9 10" key="1">
    <citation type="submission" date="2018-06" db="EMBL/GenBank/DDBJ databases">
        <authorList>
            <consortium name="Pathogen Informatics"/>
            <person name="Doyle S."/>
        </authorList>
    </citation>
    <scope>NUCLEOTIDE SEQUENCE [LARGE SCALE GENOMIC DNA]</scope>
    <source>
        <strain evidence="9 10">NCTC12877</strain>
    </source>
</reference>
<evidence type="ECO:0000313" key="9">
    <source>
        <dbReference type="EMBL" id="STZ07468.1"/>
    </source>
</evidence>
<keyword evidence="3" id="KW-0540">Nuclease</keyword>
<evidence type="ECO:0000313" key="10">
    <source>
        <dbReference type="Proteomes" id="UP000254065"/>
    </source>
</evidence>
<comment type="cofactor">
    <cofactor evidence="1">
        <name>Mg(2+)</name>
        <dbReference type="ChEBI" id="CHEBI:18420"/>
    </cofactor>
</comment>
<accession>A0A378QXH1</accession>
<dbReference type="GO" id="GO:0016787">
    <property type="term" value="F:hydrolase activity"/>
    <property type="evidence" value="ECO:0007669"/>
    <property type="project" value="UniProtKB-KW"/>
</dbReference>
<protein>
    <submittedName>
        <fullName evidence="9">PIN domain</fullName>
    </submittedName>
</protein>
<keyword evidence="5" id="KW-0378">Hydrolase</keyword>
<dbReference type="InterPro" id="IPR029060">
    <property type="entry name" value="PIN-like_dom_sf"/>
</dbReference>
<evidence type="ECO:0000256" key="4">
    <source>
        <dbReference type="ARBA" id="ARBA00022723"/>
    </source>
</evidence>
<evidence type="ECO:0000256" key="5">
    <source>
        <dbReference type="ARBA" id="ARBA00022801"/>
    </source>
</evidence>
<dbReference type="STRING" id="1122244.GCA_000426885_01867"/>
<name>A0A378QXH1_9GAMM</name>
<dbReference type="GO" id="GO:0004518">
    <property type="term" value="F:nuclease activity"/>
    <property type="evidence" value="ECO:0007669"/>
    <property type="project" value="UniProtKB-KW"/>
</dbReference>
<dbReference type="Pfam" id="PF01850">
    <property type="entry name" value="PIN"/>
    <property type="match status" value="1"/>
</dbReference>
<keyword evidence="10" id="KW-1185">Reference proteome</keyword>
<feature type="domain" description="PIN" evidence="8">
    <location>
        <begin position="2"/>
        <end position="107"/>
    </location>
</feature>
<evidence type="ECO:0000256" key="6">
    <source>
        <dbReference type="ARBA" id="ARBA00022842"/>
    </source>
</evidence>
<dbReference type="Gene3D" id="3.40.50.1010">
    <property type="entry name" value="5'-nuclease"/>
    <property type="match status" value="1"/>
</dbReference>
<dbReference type="PANTHER" id="PTHR33653:SF1">
    <property type="entry name" value="RIBONUCLEASE VAPC2"/>
    <property type="match status" value="1"/>
</dbReference>
<comment type="similarity">
    <text evidence="7">Belongs to the PINc/VapC protein family.</text>
</comment>
<keyword evidence="6" id="KW-0460">Magnesium</keyword>
<dbReference type="GO" id="GO:0046872">
    <property type="term" value="F:metal ion binding"/>
    <property type="evidence" value="ECO:0007669"/>
    <property type="project" value="UniProtKB-KW"/>
</dbReference>
<gene>
    <name evidence="9" type="ORF">NCTC12877_00437</name>
</gene>
<dbReference type="Proteomes" id="UP000254065">
    <property type="component" value="Unassembled WGS sequence"/>
</dbReference>
<keyword evidence="2" id="KW-1277">Toxin-antitoxin system</keyword>